<organism evidence="3 4">
    <name type="scientific">Salinirubrum litoreum</name>
    <dbReference type="NCBI Taxonomy" id="1126234"/>
    <lineage>
        <taxon>Archaea</taxon>
        <taxon>Methanobacteriati</taxon>
        <taxon>Methanobacteriota</taxon>
        <taxon>Stenosarchaea group</taxon>
        <taxon>Halobacteria</taxon>
        <taxon>Halobacteriales</taxon>
        <taxon>Haloferacaceae</taxon>
        <taxon>Salinirubrum</taxon>
    </lineage>
</organism>
<evidence type="ECO:0000313" key="4">
    <source>
        <dbReference type="Proteomes" id="UP001596201"/>
    </source>
</evidence>
<dbReference type="PANTHER" id="PTHR10357">
    <property type="entry name" value="ALPHA-AMYLASE FAMILY MEMBER"/>
    <property type="match status" value="1"/>
</dbReference>
<feature type="region of interest" description="Disordered" evidence="1">
    <location>
        <begin position="259"/>
        <end position="283"/>
    </location>
</feature>
<keyword evidence="4" id="KW-1185">Reference proteome</keyword>
<sequence length="781" mass="85198">MHHPGPPRFTSVGRPVELAPRAPEQSVTAVEFDDPTDPAELAHRIDGDAFAWTLVDTPTESDVTLGDGPVVHLTPDESGVYRCRLTAPDGDHTVVVRAFPDERRPAAFAVPVADLPTPAHRIDRVSLVGPFNEHRPGRDRPELVDGEYVAETRLLPGVHRYSLLVNDDYEEAYHDELVVPGPGRPRVGLDAEVDSDEVVVTADAERPPTRIGGGAGRSTDSASVAGDDESVSETPLSVEFHLDTRDGLTRENVTVEGETLRIPRSALPGDAESDTADASDAVDEPVRVHAVAVGQRHSVADTVAITADDGGESAADDGSDDRSTDDTDTALPTVHRPNDPPEWGESPTIYEIFVRTFAGGTLDTTFAELERRVPYLDSLHVDAVWLTPVVASPTRHGYHVTDYFDTAADLGSRAEFESFVAACHDHDIQVIFDLVVNHTSRDHPAFQLHSAGVPNYENLYDRVDETPFAPNGATVPSEDRDPDWAGPGAPDFYFNWTRIPNVNYDSLAVRAWMLAVIDEWAAVVDGFRCDVAWGVPHGFWKEVADRLPDDFLLLDETIPADPAYHESEFDVHYDTRLYHTLREIGDGDRPATAVFDALDRVASDGFPRSAVQMRYVENHDETRYLTDCGRSQLAAATAITFTLPGAPMLYAGQERGVPGQRGRMRWHDGDDDLTAFHRACARLRREFPELGTADDESVEQVALSPAPDHLVAFRREVGGRGDAGDSSEDADALVVVCNFDDDPETTTVVDATVGETDLLSGESVVVEGVVQVERAVVLRAV</sequence>
<feature type="region of interest" description="Disordered" evidence="1">
    <location>
        <begin position="205"/>
        <end position="235"/>
    </location>
</feature>
<dbReference type="Gene3D" id="3.20.20.80">
    <property type="entry name" value="Glycosidases"/>
    <property type="match status" value="1"/>
</dbReference>
<evidence type="ECO:0000259" key="2">
    <source>
        <dbReference type="SMART" id="SM00642"/>
    </source>
</evidence>
<feature type="region of interest" description="Disordered" evidence="1">
    <location>
        <begin position="1"/>
        <end position="32"/>
    </location>
</feature>
<dbReference type="RefSeq" id="WP_227229223.1">
    <property type="nucleotide sequence ID" value="NZ_JAJCVJ010000001.1"/>
</dbReference>
<keyword evidence="3" id="KW-0378">Hydrolase</keyword>
<dbReference type="CDD" id="cd11313">
    <property type="entry name" value="AmyAc_arch_bac_AmyA"/>
    <property type="match status" value="1"/>
</dbReference>
<dbReference type="AlphaFoldDB" id="A0ABD5R680"/>
<proteinExistence type="predicted"/>
<evidence type="ECO:0000256" key="1">
    <source>
        <dbReference type="SAM" id="MobiDB-lite"/>
    </source>
</evidence>
<name>A0ABD5R680_9EURY</name>
<gene>
    <name evidence="3" type="ORF">ACFPJ5_00925</name>
</gene>
<feature type="compositionally biased region" description="Acidic residues" evidence="1">
    <location>
        <begin position="309"/>
        <end position="319"/>
    </location>
</feature>
<protein>
    <submittedName>
        <fullName evidence="3">Alpha-amylase family glycosyl hydrolase</fullName>
    </submittedName>
</protein>
<dbReference type="Proteomes" id="UP001596201">
    <property type="component" value="Unassembled WGS sequence"/>
</dbReference>
<dbReference type="GO" id="GO:0016787">
    <property type="term" value="F:hydrolase activity"/>
    <property type="evidence" value="ECO:0007669"/>
    <property type="project" value="UniProtKB-KW"/>
</dbReference>
<feature type="compositionally biased region" description="Acidic residues" evidence="1">
    <location>
        <begin position="271"/>
        <end position="283"/>
    </location>
</feature>
<feature type="domain" description="Glycosyl hydrolase family 13 catalytic" evidence="2">
    <location>
        <begin position="351"/>
        <end position="684"/>
    </location>
</feature>
<dbReference type="SMART" id="SM00642">
    <property type="entry name" value="Aamy"/>
    <property type="match status" value="1"/>
</dbReference>
<comment type="caution">
    <text evidence="3">The sequence shown here is derived from an EMBL/GenBank/DDBJ whole genome shotgun (WGS) entry which is preliminary data.</text>
</comment>
<feature type="region of interest" description="Disordered" evidence="1">
    <location>
        <begin position="308"/>
        <end position="345"/>
    </location>
</feature>
<dbReference type="Pfam" id="PF00128">
    <property type="entry name" value="Alpha-amylase"/>
    <property type="match status" value="1"/>
</dbReference>
<dbReference type="EMBL" id="JBHSKX010000001">
    <property type="protein sequence ID" value="MFC5365484.1"/>
    <property type="molecule type" value="Genomic_DNA"/>
</dbReference>
<reference evidence="3 4" key="1">
    <citation type="journal article" date="2019" name="Int. J. Syst. Evol. Microbiol.">
        <title>The Global Catalogue of Microorganisms (GCM) 10K type strain sequencing project: providing services to taxonomists for standard genome sequencing and annotation.</title>
        <authorList>
            <consortium name="The Broad Institute Genomics Platform"/>
            <consortium name="The Broad Institute Genome Sequencing Center for Infectious Disease"/>
            <person name="Wu L."/>
            <person name="Ma J."/>
        </authorList>
    </citation>
    <scope>NUCLEOTIDE SEQUENCE [LARGE SCALE GENOMIC DNA]</scope>
    <source>
        <strain evidence="3 4">CGMCC 1.12237</strain>
    </source>
</reference>
<evidence type="ECO:0000313" key="3">
    <source>
        <dbReference type="EMBL" id="MFC5365484.1"/>
    </source>
</evidence>
<dbReference type="InterPro" id="IPR006047">
    <property type="entry name" value="GH13_cat_dom"/>
</dbReference>
<dbReference type="InterPro" id="IPR017853">
    <property type="entry name" value="GH"/>
</dbReference>
<accession>A0ABD5R680</accession>
<dbReference type="SUPFAM" id="SSF51445">
    <property type="entry name" value="(Trans)glycosidases"/>
    <property type="match status" value="1"/>
</dbReference>